<keyword evidence="2" id="KW-1185">Reference proteome</keyword>
<dbReference type="AlphaFoldDB" id="A0A671TW15"/>
<evidence type="ECO:0000313" key="1">
    <source>
        <dbReference type="Ensembl" id="ENSSAUP00010006153.1"/>
    </source>
</evidence>
<sequence>MIISPKIQYILYMLYIWAGKKPSFNRSKLYAAKESGGLSLPKIEWYQYAFSLYQLAKINNSRERVPSWVEIEEELVAPTSLEAFLTQMGRPVPFKDPVLSFVQETWMSAHQHIKCSPYLTPKSSIWYNQKILIGKKPVMWEKWAKAGINLLCNLLSENGLKSFDEVKQEYNLAQEDFWKFLQIGHFTYRVMGREDIFNQVWGPFLRSIEGLSA</sequence>
<dbReference type="GeneTree" id="ENSGT01030000235030"/>
<reference evidence="1" key="1">
    <citation type="submission" date="2021-04" db="EMBL/GenBank/DDBJ databases">
        <authorList>
            <consortium name="Wellcome Sanger Institute Data Sharing"/>
        </authorList>
    </citation>
    <scope>NUCLEOTIDE SEQUENCE [LARGE SCALE GENOMIC DNA]</scope>
</reference>
<dbReference type="Proteomes" id="UP000472265">
    <property type="component" value="Chromosome 18"/>
</dbReference>
<reference evidence="1" key="3">
    <citation type="submission" date="2025-09" db="UniProtKB">
        <authorList>
            <consortium name="Ensembl"/>
        </authorList>
    </citation>
    <scope>IDENTIFICATION</scope>
</reference>
<proteinExistence type="predicted"/>
<name>A0A671TW15_SPAAU</name>
<dbReference type="Ensembl" id="ENSSAUT00010006621.1">
    <property type="protein sequence ID" value="ENSSAUP00010006153.1"/>
    <property type="gene ID" value="ENSSAUG00010003123.1"/>
</dbReference>
<organism evidence="1 2">
    <name type="scientific">Sparus aurata</name>
    <name type="common">Gilthead sea bream</name>
    <dbReference type="NCBI Taxonomy" id="8175"/>
    <lineage>
        <taxon>Eukaryota</taxon>
        <taxon>Metazoa</taxon>
        <taxon>Chordata</taxon>
        <taxon>Craniata</taxon>
        <taxon>Vertebrata</taxon>
        <taxon>Euteleostomi</taxon>
        <taxon>Actinopterygii</taxon>
        <taxon>Neopterygii</taxon>
        <taxon>Teleostei</taxon>
        <taxon>Neoteleostei</taxon>
        <taxon>Acanthomorphata</taxon>
        <taxon>Eupercaria</taxon>
        <taxon>Spariformes</taxon>
        <taxon>Sparidae</taxon>
        <taxon>Sparus</taxon>
    </lineage>
</organism>
<dbReference type="InParanoid" id="A0A671TW15"/>
<accession>A0A671TW15</accession>
<reference evidence="1" key="2">
    <citation type="submission" date="2025-08" db="UniProtKB">
        <authorList>
            <consortium name="Ensembl"/>
        </authorList>
    </citation>
    <scope>IDENTIFICATION</scope>
</reference>
<protein>
    <submittedName>
        <fullName evidence="1">Uncharacterized protein</fullName>
    </submittedName>
</protein>
<dbReference type="OMA" id="ETWMSAH"/>
<evidence type="ECO:0000313" key="2">
    <source>
        <dbReference type="Proteomes" id="UP000472265"/>
    </source>
</evidence>